<dbReference type="SMART" id="SM00448">
    <property type="entry name" value="REC"/>
    <property type="match status" value="1"/>
</dbReference>
<dbReference type="Pfam" id="PF00072">
    <property type="entry name" value="Response_reg"/>
    <property type="match status" value="1"/>
</dbReference>
<reference evidence="4 5" key="1">
    <citation type="submission" date="2023-02" db="EMBL/GenBank/DDBJ databases">
        <title>Population genomics of bacteria associated with diatom.</title>
        <authorList>
            <person name="Xie J."/>
            <person name="Wang H."/>
        </authorList>
    </citation>
    <scope>NUCLEOTIDE SEQUENCE [LARGE SCALE GENOMIC DNA]</scope>
    <source>
        <strain evidence="4 5">PT47_8</strain>
    </source>
</reference>
<feature type="modified residue" description="4-aspartylphosphate" evidence="2">
    <location>
        <position position="52"/>
    </location>
</feature>
<dbReference type="Gene3D" id="3.40.50.2300">
    <property type="match status" value="1"/>
</dbReference>
<sequence>MTILIVDDDKTILEELQTILQLQGWNSITADSVDMALEVLDWYRNIGVVLTDVNFREFSGDRSNGFQLISRASARFSERKIGFVIMSEDPFDLKPTLQTDAVDFLPKPIKSEDLIDAILAASKMARRVANVITIAENGEQLLKRVQRVADEARAANLRVIRCV</sequence>
<dbReference type="InterPro" id="IPR011006">
    <property type="entry name" value="CheY-like_superfamily"/>
</dbReference>
<keyword evidence="1 2" id="KW-0597">Phosphoprotein</keyword>
<accession>A0ABD4XGT4</accession>
<evidence type="ECO:0000256" key="2">
    <source>
        <dbReference type="PROSITE-ProRule" id="PRU00169"/>
    </source>
</evidence>
<evidence type="ECO:0000313" key="5">
    <source>
        <dbReference type="Proteomes" id="UP001218364"/>
    </source>
</evidence>
<dbReference type="SUPFAM" id="SSF52172">
    <property type="entry name" value="CheY-like"/>
    <property type="match status" value="1"/>
</dbReference>
<dbReference type="EMBL" id="JARCJK010000043">
    <property type="protein sequence ID" value="MDE4168277.1"/>
    <property type="molecule type" value="Genomic_DNA"/>
</dbReference>
<feature type="domain" description="Response regulatory" evidence="3">
    <location>
        <begin position="2"/>
        <end position="122"/>
    </location>
</feature>
<dbReference type="PROSITE" id="PS50110">
    <property type="entry name" value="RESPONSE_REGULATORY"/>
    <property type="match status" value="1"/>
</dbReference>
<protein>
    <submittedName>
        <fullName evidence="4">Response regulator</fullName>
    </submittedName>
</protein>
<comment type="caution">
    <text evidence="4">The sequence shown here is derived from an EMBL/GenBank/DDBJ whole genome shotgun (WGS) entry which is preliminary data.</text>
</comment>
<dbReference type="InterPro" id="IPR001789">
    <property type="entry name" value="Sig_transdc_resp-reg_receiver"/>
</dbReference>
<organism evidence="4 5">
    <name type="scientific">Phaeobacter gallaeciensis</name>
    <dbReference type="NCBI Taxonomy" id="60890"/>
    <lineage>
        <taxon>Bacteria</taxon>
        <taxon>Pseudomonadati</taxon>
        <taxon>Pseudomonadota</taxon>
        <taxon>Alphaproteobacteria</taxon>
        <taxon>Rhodobacterales</taxon>
        <taxon>Roseobacteraceae</taxon>
        <taxon>Phaeobacter</taxon>
    </lineage>
</organism>
<dbReference type="Proteomes" id="UP001218364">
    <property type="component" value="Unassembled WGS sequence"/>
</dbReference>
<dbReference type="InterPro" id="IPR050595">
    <property type="entry name" value="Bact_response_regulator"/>
</dbReference>
<evidence type="ECO:0000259" key="3">
    <source>
        <dbReference type="PROSITE" id="PS50110"/>
    </source>
</evidence>
<dbReference type="PANTHER" id="PTHR44591:SF3">
    <property type="entry name" value="RESPONSE REGULATORY DOMAIN-CONTAINING PROTEIN"/>
    <property type="match status" value="1"/>
</dbReference>
<dbReference type="AlphaFoldDB" id="A0ABD4XGT4"/>
<gene>
    <name evidence="4" type="ORF">PXK24_21690</name>
</gene>
<dbReference type="PANTHER" id="PTHR44591">
    <property type="entry name" value="STRESS RESPONSE REGULATOR PROTEIN 1"/>
    <property type="match status" value="1"/>
</dbReference>
<evidence type="ECO:0000256" key="1">
    <source>
        <dbReference type="ARBA" id="ARBA00022553"/>
    </source>
</evidence>
<evidence type="ECO:0000313" key="4">
    <source>
        <dbReference type="EMBL" id="MDE4168277.1"/>
    </source>
</evidence>
<proteinExistence type="predicted"/>
<name>A0ABD4XGT4_9RHOB</name>